<dbReference type="Proteomes" id="UP000199455">
    <property type="component" value="Unassembled WGS sequence"/>
</dbReference>
<sequence length="41" mass="4975">MLWYHAIKLKTINHGCTQMNMDYICVHPFYLWFKVLSDVTI</sequence>
<keyword evidence="2" id="KW-1185">Reference proteome</keyword>
<name>A0A1G6JFJ7_9SPHI</name>
<proteinExistence type="predicted"/>
<protein>
    <submittedName>
        <fullName evidence="1">Uncharacterized protein</fullName>
    </submittedName>
</protein>
<organism evidence="1 2">
    <name type="scientific">Pedobacter soli</name>
    <dbReference type="NCBI Taxonomy" id="390242"/>
    <lineage>
        <taxon>Bacteria</taxon>
        <taxon>Pseudomonadati</taxon>
        <taxon>Bacteroidota</taxon>
        <taxon>Sphingobacteriia</taxon>
        <taxon>Sphingobacteriales</taxon>
        <taxon>Sphingobacteriaceae</taxon>
        <taxon>Pedobacter</taxon>
    </lineage>
</organism>
<dbReference type="EMBL" id="FMZH01000001">
    <property type="protein sequence ID" value="SDC17612.1"/>
    <property type="molecule type" value="Genomic_DNA"/>
</dbReference>
<evidence type="ECO:0000313" key="2">
    <source>
        <dbReference type="Proteomes" id="UP000199455"/>
    </source>
</evidence>
<dbReference type="AlphaFoldDB" id="A0A1G6JFJ7"/>
<evidence type="ECO:0000313" key="1">
    <source>
        <dbReference type="EMBL" id="SDC17612.1"/>
    </source>
</evidence>
<accession>A0A1G6JFJ7</accession>
<reference evidence="2" key="1">
    <citation type="submission" date="2016-10" db="EMBL/GenBank/DDBJ databases">
        <authorList>
            <person name="Varghese N."/>
            <person name="Submissions S."/>
        </authorList>
    </citation>
    <scope>NUCLEOTIDE SEQUENCE [LARGE SCALE GENOMIC DNA]</scope>
    <source>
        <strain evidence="2">DSM 18609</strain>
    </source>
</reference>
<gene>
    <name evidence="1" type="ORF">SAMN04488024_101442</name>
</gene>
<dbReference type="STRING" id="390242.SAMN04488024_101442"/>